<evidence type="ECO:0000256" key="2">
    <source>
        <dbReference type="SAM" id="MobiDB-lite"/>
    </source>
</evidence>
<dbReference type="EMBL" id="CAAALY010104991">
    <property type="protein sequence ID" value="VEL29650.1"/>
    <property type="molecule type" value="Genomic_DNA"/>
</dbReference>
<proteinExistence type="predicted"/>
<comment type="caution">
    <text evidence="4">The sequence shown here is derived from an EMBL/GenBank/DDBJ whole genome shotgun (WGS) entry which is preliminary data.</text>
</comment>
<keyword evidence="5" id="KW-1185">Reference proteome</keyword>
<gene>
    <name evidence="4" type="ORF">PXEA_LOCUS23090</name>
</gene>
<reference evidence="4" key="1">
    <citation type="submission" date="2018-11" db="EMBL/GenBank/DDBJ databases">
        <authorList>
            <consortium name="Pathogen Informatics"/>
        </authorList>
    </citation>
    <scope>NUCLEOTIDE SEQUENCE</scope>
</reference>
<dbReference type="AlphaFoldDB" id="A0A448X6X9"/>
<organism evidence="4 5">
    <name type="scientific">Protopolystoma xenopodis</name>
    <dbReference type="NCBI Taxonomy" id="117903"/>
    <lineage>
        <taxon>Eukaryota</taxon>
        <taxon>Metazoa</taxon>
        <taxon>Spiralia</taxon>
        <taxon>Lophotrochozoa</taxon>
        <taxon>Platyhelminthes</taxon>
        <taxon>Monogenea</taxon>
        <taxon>Polyopisthocotylea</taxon>
        <taxon>Polystomatidea</taxon>
        <taxon>Polystomatidae</taxon>
        <taxon>Protopolystoma</taxon>
    </lineage>
</organism>
<feature type="compositionally biased region" description="Polar residues" evidence="2">
    <location>
        <begin position="219"/>
        <end position="231"/>
    </location>
</feature>
<dbReference type="GO" id="GO:0016020">
    <property type="term" value="C:membrane"/>
    <property type="evidence" value="ECO:0007669"/>
    <property type="project" value="InterPro"/>
</dbReference>
<dbReference type="InterPro" id="IPR000539">
    <property type="entry name" value="Frizzled/Smoothened_7TM"/>
</dbReference>
<feature type="domain" description="Frizzled/Smoothened 7TM" evidence="3">
    <location>
        <begin position="3"/>
        <end position="85"/>
    </location>
</feature>
<evidence type="ECO:0000313" key="5">
    <source>
        <dbReference type="Proteomes" id="UP000784294"/>
    </source>
</evidence>
<evidence type="ECO:0000259" key="3">
    <source>
        <dbReference type="Pfam" id="PF01534"/>
    </source>
</evidence>
<dbReference type="Gene3D" id="1.20.1070.10">
    <property type="entry name" value="Rhodopsin 7-helix transmembrane proteins"/>
    <property type="match status" value="1"/>
</dbReference>
<protein>
    <recommendedName>
        <fullName evidence="3">Frizzled/Smoothened 7TM domain-containing protein</fullName>
    </recommendedName>
</protein>
<dbReference type="Pfam" id="PF01534">
    <property type="entry name" value="Frizzled"/>
    <property type="match status" value="1"/>
</dbReference>
<dbReference type="Proteomes" id="UP000784294">
    <property type="component" value="Unassembled WGS sequence"/>
</dbReference>
<keyword evidence="1" id="KW-0675">Receptor</keyword>
<sequence>MLAGNLYEYLNRPAWHSALRRLQASRPDCLSPRGLAWQQPGCQPETGPSPESAMLRIFSSLVVGITSGMWVWANRKTVLIWHQLAVNCVCCGRGCRATRAMTAPPAYLCPTGPSPRRPDGLRAVGGGPLLHSLPYDLGLVGRETGEAGVYATGRGFPARLTASTMHCLTNGGGGGGGGGHLLVGGQTAPSGAQQMAAGQVGANISSAGSGSAVNSASGTMPSHVQMVSTANGPSSLSGPPSHLYSSGGYSLGPANLATAAAPHLSELAVESAGQATDGLAGARLTHPLFLPDEAQPLSGSSGLKEFVCLSGPPSTTSASGPDYPAYPPASMTAYSMPPAPATHQALLRPDQAQPGLFVEPSVGVILASGASSSSKTSHKYASCV</sequence>
<name>A0A448X6X9_9PLAT</name>
<evidence type="ECO:0000313" key="4">
    <source>
        <dbReference type="EMBL" id="VEL29650.1"/>
    </source>
</evidence>
<dbReference type="OrthoDB" id="10053709at2759"/>
<dbReference type="GO" id="GO:0007166">
    <property type="term" value="P:cell surface receptor signaling pathway"/>
    <property type="evidence" value="ECO:0007669"/>
    <property type="project" value="InterPro"/>
</dbReference>
<feature type="region of interest" description="Disordered" evidence="2">
    <location>
        <begin position="207"/>
        <end position="240"/>
    </location>
</feature>
<feature type="compositionally biased region" description="Low complexity" evidence="2">
    <location>
        <begin position="207"/>
        <end position="218"/>
    </location>
</feature>
<evidence type="ECO:0000256" key="1">
    <source>
        <dbReference type="ARBA" id="ARBA00023170"/>
    </source>
</evidence>
<accession>A0A448X6X9</accession>